<evidence type="ECO:0000313" key="1">
    <source>
        <dbReference type="EMBL" id="GFH50281.1"/>
    </source>
</evidence>
<keyword evidence="2" id="KW-1185">Reference proteome</keyword>
<reference evidence="1 2" key="1">
    <citation type="journal article" date="2021" name="Sci. Rep.">
        <title>The genome of the diatom Chaetoceros tenuissimus carries an ancient integrated fragment of an extant virus.</title>
        <authorList>
            <person name="Hongo Y."/>
            <person name="Kimura K."/>
            <person name="Takaki Y."/>
            <person name="Yoshida Y."/>
            <person name="Baba S."/>
            <person name="Kobayashi G."/>
            <person name="Nagasaki K."/>
            <person name="Hano T."/>
            <person name="Tomaru Y."/>
        </authorList>
    </citation>
    <scope>NUCLEOTIDE SEQUENCE [LARGE SCALE GENOMIC DNA]</scope>
    <source>
        <strain evidence="1 2">NIES-3715</strain>
    </source>
</reference>
<gene>
    <name evidence="1" type="ORF">CTEN210_06757</name>
</gene>
<dbReference type="EMBL" id="BLLK01000038">
    <property type="protein sequence ID" value="GFH50281.1"/>
    <property type="molecule type" value="Genomic_DNA"/>
</dbReference>
<sequence>MDLLRKECWWRWAEFILDIPETKDEISEFLSCKPFDNLESYLNHHGGETIEECLMAAMPEDDDDSRCLPDEAEMISCWDGQGEDFTIELTRDLEMSKEECRQMASEAEEAYNGEDGLYGEGLENLGWEFCKVFYEVHCDLKIELQETEEEKLSRLFNEFHISFRNDLKSTPETLGNIFEVIEDVEDHDEVRTRYDDAVEKFGEEKVFETLTYEIPPTLTCAFEGEVSTIYPAFLVAASLPNANSSTIYQLLREHPDACNTTESI</sequence>
<proteinExistence type="predicted"/>
<dbReference type="Proteomes" id="UP001054902">
    <property type="component" value="Unassembled WGS sequence"/>
</dbReference>
<comment type="caution">
    <text evidence="1">The sequence shown here is derived from an EMBL/GenBank/DDBJ whole genome shotgun (WGS) entry which is preliminary data.</text>
</comment>
<dbReference type="AlphaFoldDB" id="A0AAD3H4S5"/>
<accession>A0AAD3H4S5</accession>
<organism evidence="1 2">
    <name type="scientific">Chaetoceros tenuissimus</name>
    <dbReference type="NCBI Taxonomy" id="426638"/>
    <lineage>
        <taxon>Eukaryota</taxon>
        <taxon>Sar</taxon>
        <taxon>Stramenopiles</taxon>
        <taxon>Ochrophyta</taxon>
        <taxon>Bacillariophyta</taxon>
        <taxon>Coscinodiscophyceae</taxon>
        <taxon>Chaetocerotophycidae</taxon>
        <taxon>Chaetocerotales</taxon>
        <taxon>Chaetocerotaceae</taxon>
        <taxon>Chaetoceros</taxon>
    </lineage>
</organism>
<name>A0AAD3H4S5_9STRA</name>
<protein>
    <submittedName>
        <fullName evidence="1">Uncharacterized protein</fullName>
    </submittedName>
</protein>
<evidence type="ECO:0000313" key="2">
    <source>
        <dbReference type="Proteomes" id="UP001054902"/>
    </source>
</evidence>